<dbReference type="AlphaFoldDB" id="A0A645I153"/>
<accession>A0A645I153</accession>
<sequence>MLLSLTLWQIDRQIKEQESQRLTDALKKAALNCYIMEGAYPDSADYLISRYGIIIDQDEYHVFYDVYASNMMPVIRVYRKG</sequence>
<dbReference type="EMBL" id="VSSQ01104342">
    <property type="protein sequence ID" value="MPN44880.1"/>
    <property type="molecule type" value="Genomic_DNA"/>
</dbReference>
<proteinExistence type="predicted"/>
<name>A0A645I153_9ZZZZ</name>
<reference evidence="1" key="1">
    <citation type="submission" date="2019-08" db="EMBL/GenBank/DDBJ databases">
        <authorList>
            <person name="Kucharzyk K."/>
            <person name="Murdoch R.W."/>
            <person name="Higgins S."/>
            <person name="Loffler F."/>
        </authorList>
    </citation>
    <scope>NUCLEOTIDE SEQUENCE</scope>
</reference>
<organism evidence="1">
    <name type="scientific">bioreactor metagenome</name>
    <dbReference type="NCBI Taxonomy" id="1076179"/>
    <lineage>
        <taxon>unclassified sequences</taxon>
        <taxon>metagenomes</taxon>
        <taxon>ecological metagenomes</taxon>
    </lineage>
</organism>
<evidence type="ECO:0000313" key="1">
    <source>
        <dbReference type="EMBL" id="MPN44880.1"/>
    </source>
</evidence>
<comment type="caution">
    <text evidence="1">The sequence shown here is derived from an EMBL/GenBank/DDBJ whole genome shotgun (WGS) entry which is preliminary data.</text>
</comment>
<gene>
    <name evidence="1" type="ORF">SDC9_192447</name>
</gene>
<protein>
    <submittedName>
        <fullName evidence="1">Uncharacterized protein</fullName>
    </submittedName>
</protein>